<accession>A0A4U5NZG0</accession>
<comment type="caution">
    <text evidence="2">The sequence shown here is derived from an EMBL/GenBank/DDBJ whole genome shotgun (WGS) entry which is preliminary data.</text>
</comment>
<reference evidence="2 3" key="2">
    <citation type="journal article" date="2019" name="G3 (Bethesda)">
        <title>Hybrid Assembly of the Genome of the Entomopathogenic Nematode Steinernema carpocapsae Identifies the X-Chromosome.</title>
        <authorList>
            <person name="Serra L."/>
            <person name="Macchietto M."/>
            <person name="Macias-Munoz A."/>
            <person name="McGill C.J."/>
            <person name="Rodriguez I.M."/>
            <person name="Rodriguez B."/>
            <person name="Murad R."/>
            <person name="Mortazavi A."/>
        </authorList>
    </citation>
    <scope>NUCLEOTIDE SEQUENCE [LARGE SCALE GENOMIC DNA]</scope>
    <source>
        <strain evidence="2 3">ALL</strain>
    </source>
</reference>
<organism evidence="2 3">
    <name type="scientific">Steinernema carpocapsae</name>
    <name type="common">Entomopathogenic nematode</name>
    <dbReference type="NCBI Taxonomy" id="34508"/>
    <lineage>
        <taxon>Eukaryota</taxon>
        <taxon>Metazoa</taxon>
        <taxon>Ecdysozoa</taxon>
        <taxon>Nematoda</taxon>
        <taxon>Chromadorea</taxon>
        <taxon>Rhabditida</taxon>
        <taxon>Tylenchina</taxon>
        <taxon>Panagrolaimomorpha</taxon>
        <taxon>Strongyloidoidea</taxon>
        <taxon>Steinernematidae</taxon>
        <taxon>Steinernema</taxon>
    </lineage>
</organism>
<protein>
    <submittedName>
        <fullName evidence="2">Uncharacterized protein</fullName>
    </submittedName>
</protein>
<feature type="compositionally biased region" description="Polar residues" evidence="1">
    <location>
        <begin position="84"/>
        <end position="93"/>
    </location>
</feature>
<sequence length="170" mass="18861">MRVQACTLPDQPPLDLFLAFKNKKSCMNLCKLKMGLKLCDKLDIQESGDFDLDEDCDNPNNSTTSLSSTTTTTPRTTTHRTGLPQDSHSSQPHFNLPENPPLSIRFIVTDPRSHIQALFSRILQPNTCKTSVTWTLPTPWLTCLAECQPTSPTSPQCSKPPFANSKNSQA</sequence>
<dbReference type="EMBL" id="AZBU02000003">
    <property type="protein sequence ID" value="TKR89028.1"/>
    <property type="molecule type" value="Genomic_DNA"/>
</dbReference>
<name>A0A4U5NZG0_STECR</name>
<gene>
    <name evidence="2" type="ORF">L596_013189</name>
</gene>
<feature type="region of interest" description="Disordered" evidence="1">
    <location>
        <begin position="151"/>
        <end position="170"/>
    </location>
</feature>
<feature type="compositionally biased region" description="Low complexity" evidence="1">
    <location>
        <begin position="62"/>
        <end position="81"/>
    </location>
</feature>
<dbReference type="Proteomes" id="UP000298663">
    <property type="component" value="Unassembled WGS sequence"/>
</dbReference>
<evidence type="ECO:0000256" key="1">
    <source>
        <dbReference type="SAM" id="MobiDB-lite"/>
    </source>
</evidence>
<proteinExistence type="predicted"/>
<dbReference type="AlphaFoldDB" id="A0A4U5NZG0"/>
<evidence type="ECO:0000313" key="2">
    <source>
        <dbReference type="EMBL" id="TKR89028.1"/>
    </source>
</evidence>
<feature type="region of interest" description="Disordered" evidence="1">
    <location>
        <begin position="51"/>
        <end position="96"/>
    </location>
</feature>
<evidence type="ECO:0000313" key="3">
    <source>
        <dbReference type="Proteomes" id="UP000298663"/>
    </source>
</evidence>
<keyword evidence="3" id="KW-1185">Reference proteome</keyword>
<reference evidence="2 3" key="1">
    <citation type="journal article" date="2015" name="Genome Biol.">
        <title>Comparative genomics of Steinernema reveals deeply conserved gene regulatory networks.</title>
        <authorList>
            <person name="Dillman A.R."/>
            <person name="Macchietto M."/>
            <person name="Porter C.F."/>
            <person name="Rogers A."/>
            <person name="Williams B."/>
            <person name="Antoshechkin I."/>
            <person name="Lee M.M."/>
            <person name="Goodwin Z."/>
            <person name="Lu X."/>
            <person name="Lewis E.E."/>
            <person name="Goodrich-Blair H."/>
            <person name="Stock S.P."/>
            <person name="Adams B.J."/>
            <person name="Sternberg P.W."/>
            <person name="Mortazavi A."/>
        </authorList>
    </citation>
    <scope>NUCLEOTIDE SEQUENCE [LARGE SCALE GENOMIC DNA]</scope>
    <source>
        <strain evidence="2 3">ALL</strain>
    </source>
</reference>